<proteinExistence type="inferred from homology"/>
<feature type="compositionally biased region" description="Basic and acidic residues" evidence="12">
    <location>
        <begin position="5876"/>
        <end position="5885"/>
    </location>
</feature>
<dbReference type="PROSITE" id="PS00606">
    <property type="entry name" value="KS3_1"/>
    <property type="match status" value="3"/>
</dbReference>
<dbReference type="InterPro" id="IPR029045">
    <property type="entry name" value="ClpP/crotonase-like_dom_sf"/>
</dbReference>
<dbReference type="InterPro" id="IPR036736">
    <property type="entry name" value="ACP-like_sf"/>
</dbReference>
<dbReference type="InterPro" id="IPR054514">
    <property type="entry name" value="RhiE-like_linker"/>
</dbReference>
<dbReference type="Gene3D" id="3.30.70.3290">
    <property type="match status" value="1"/>
</dbReference>
<keyword evidence="8" id="KW-0511">Multifunctional enzyme</keyword>
<dbReference type="InterPro" id="IPR036291">
    <property type="entry name" value="NAD(P)-bd_dom_sf"/>
</dbReference>
<evidence type="ECO:0000256" key="4">
    <source>
        <dbReference type="ARBA" id="ARBA00022490"/>
    </source>
</evidence>
<dbReference type="EMBL" id="JBHRSL010000004">
    <property type="protein sequence ID" value="MFC3051558.1"/>
    <property type="molecule type" value="Genomic_DNA"/>
</dbReference>
<dbReference type="PROSITE" id="PS00166">
    <property type="entry name" value="ENOYL_COA_HYDRATASE"/>
    <property type="match status" value="1"/>
</dbReference>
<dbReference type="InterPro" id="IPR006162">
    <property type="entry name" value="Ppantetheine_attach_site"/>
</dbReference>
<gene>
    <name evidence="16" type="ORF">ACFOKA_06570</name>
</gene>
<dbReference type="SUPFAM" id="SSF53335">
    <property type="entry name" value="S-adenosyl-L-methionine-dependent methyltransferases"/>
    <property type="match status" value="1"/>
</dbReference>
<dbReference type="InterPro" id="IPR049552">
    <property type="entry name" value="PKS_DH_N"/>
</dbReference>
<dbReference type="InterPro" id="IPR049900">
    <property type="entry name" value="PKS_mFAS_DH"/>
</dbReference>
<evidence type="ECO:0000256" key="12">
    <source>
        <dbReference type="SAM" id="MobiDB-lite"/>
    </source>
</evidence>
<dbReference type="Pfam" id="PF16197">
    <property type="entry name" value="KAsynt_C_assoc"/>
    <property type="match status" value="2"/>
</dbReference>
<feature type="domain" description="Carrier" evidence="13">
    <location>
        <begin position="4530"/>
        <end position="4604"/>
    </location>
</feature>
<comment type="catalytic activity">
    <reaction evidence="9">
        <text>a (3S)-3-hydroxyacyl-CoA + NAD(+) = a 3-oxoacyl-CoA + NADH + H(+)</text>
        <dbReference type="Rhea" id="RHEA:22432"/>
        <dbReference type="ChEBI" id="CHEBI:15378"/>
        <dbReference type="ChEBI" id="CHEBI:57318"/>
        <dbReference type="ChEBI" id="CHEBI:57540"/>
        <dbReference type="ChEBI" id="CHEBI:57945"/>
        <dbReference type="ChEBI" id="CHEBI:90726"/>
        <dbReference type="EC" id="1.1.1.35"/>
    </reaction>
</comment>
<evidence type="ECO:0000256" key="2">
    <source>
        <dbReference type="ARBA" id="ARBA00004792"/>
    </source>
</evidence>
<keyword evidence="4" id="KW-0963">Cytoplasm</keyword>
<dbReference type="SUPFAM" id="SSF51735">
    <property type="entry name" value="NAD(P)-binding Rossmann-fold domains"/>
    <property type="match status" value="2"/>
</dbReference>
<dbReference type="Pfam" id="PF00550">
    <property type="entry name" value="PP-binding"/>
    <property type="match status" value="6"/>
</dbReference>
<evidence type="ECO:0000259" key="14">
    <source>
        <dbReference type="PROSITE" id="PS52004"/>
    </source>
</evidence>
<accession>A0ABV7D304</accession>
<dbReference type="PROSITE" id="PS00012">
    <property type="entry name" value="PHOSPHOPANTETHEINE"/>
    <property type="match status" value="4"/>
</dbReference>
<feature type="domain" description="PKS/mFAS DH" evidence="15">
    <location>
        <begin position="595"/>
        <end position="875"/>
    </location>
</feature>
<feature type="domain" description="Carrier" evidence="13">
    <location>
        <begin position="5892"/>
        <end position="5969"/>
    </location>
</feature>
<dbReference type="InterPro" id="IPR042104">
    <property type="entry name" value="PKS_dehydratase_sf"/>
</dbReference>
<feature type="region of interest" description="C-terminal hotdog fold" evidence="10">
    <location>
        <begin position="730"/>
        <end position="875"/>
    </location>
</feature>
<evidence type="ECO:0000256" key="1">
    <source>
        <dbReference type="ARBA" id="ARBA00004496"/>
    </source>
</evidence>
<feature type="domain" description="Ketosynthase family 3 (KS3)" evidence="14">
    <location>
        <begin position="3466"/>
        <end position="3894"/>
    </location>
</feature>
<dbReference type="Pfam" id="PF22336">
    <property type="entry name" value="RhiE-like_linker"/>
    <property type="match status" value="3"/>
</dbReference>
<dbReference type="CDD" id="cd00833">
    <property type="entry name" value="PKS"/>
    <property type="match status" value="6"/>
</dbReference>
<dbReference type="Gene3D" id="1.10.1200.10">
    <property type="entry name" value="ACP-like"/>
    <property type="match status" value="6"/>
</dbReference>
<dbReference type="InterPro" id="IPR020807">
    <property type="entry name" value="PKS_DH"/>
</dbReference>
<reference evidence="17" key="1">
    <citation type="journal article" date="2019" name="Int. J. Syst. Evol. Microbiol.">
        <title>The Global Catalogue of Microorganisms (GCM) 10K type strain sequencing project: providing services to taxonomists for standard genome sequencing and annotation.</title>
        <authorList>
            <consortium name="The Broad Institute Genomics Platform"/>
            <consortium name="The Broad Institute Genome Sequencing Center for Infectious Disease"/>
            <person name="Wu L."/>
            <person name="Ma J."/>
        </authorList>
    </citation>
    <scope>NUCLEOTIDE SEQUENCE [LARGE SCALE GENOMIC DNA]</scope>
    <source>
        <strain evidence="17">KCTC 62164</strain>
    </source>
</reference>
<dbReference type="InterPro" id="IPR057326">
    <property type="entry name" value="KR_dom"/>
</dbReference>
<evidence type="ECO:0000256" key="5">
    <source>
        <dbReference type="ARBA" id="ARBA00022553"/>
    </source>
</evidence>
<dbReference type="Pfam" id="PF21089">
    <property type="entry name" value="PKS_DH_N"/>
    <property type="match status" value="1"/>
</dbReference>
<dbReference type="SUPFAM" id="SSF47336">
    <property type="entry name" value="ACP-like"/>
    <property type="match status" value="6"/>
</dbReference>
<evidence type="ECO:0000256" key="9">
    <source>
        <dbReference type="ARBA" id="ARBA00049556"/>
    </source>
</evidence>
<protein>
    <submittedName>
        <fullName evidence="16">SDR family NAD(P)-dependent oxidoreductase</fullName>
    </submittedName>
</protein>
<dbReference type="PROSITE" id="PS52004">
    <property type="entry name" value="KS3_2"/>
    <property type="match status" value="6"/>
</dbReference>
<dbReference type="InterPro" id="IPR020806">
    <property type="entry name" value="PKS_PP-bd"/>
</dbReference>
<dbReference type="Gene3D" id="3.40.50.150">
    <property type="entry name" value="Vaccinia Virus protein VP39"/>
    <property type="match status" value="1"/>
</dbReference>
<dbReference type="InterPro" id="IPR032821">
    <property type="entry name" value="PKS_assoc"/>
</dbReference>
<dbReference type="InterPro" id="IPR018376">
    <property type="entry name" value="Enoyl-CoA_hyd/isom_CS"/>
</dbReference>
<dbReference type="Pfam" id="PF08659">
    <property type="entry name" value="KR"/>
    <property type="match status" value="2"/>
</dbReference>
<evidence type="ECO:0000256" key="3">
    <source>
        <dbReference type="ARBA" id="ARBA00022450"/>
    </source>
</evidence>
<dbReference type="InterPro" id="IPR013968">
    <property type="entry name" value="PKS_KR"/>
</dbReference>
<dbReference type="InterPro" id="IPR014030">
    <property type="entry name" value="Ketoacyl_synth_N"/>
</dbReference>
<evidence type="ECO:0000256" key="6">
    <source>
        <dbReference type="ARBA" id="ARBA00022679"/>
    </source>
</evidence>
<dbReference type="RefSeq" id="WP_194215040.1">
    <property type="nucleotide sequence ID" value="NZ_CP061205.1"/>
</dbReference>
<dbReference type="Gene3D" id="3.10.129.110">
    <property type="entry name" value="Polyketide synthase dehydratase"/>
    <property type="match status" value="2"/>
</dbReference>
<dbReference type="InterPro" id="IPR013217">
    <property type="entry name" value="Methyltransf_12"/>
</dbReference>
<dbReference type="SMART" id="SM00826">
    <property type="entry name" value="PKS_DH"/>
    <property type="match status" value="1"/>
</dbReference>
<dbReference type="SMART" id="SM00822">
    <property type="entry name" value="PKS_KR"/>
    <property type="match status" value="2"/>
</dbReference>
<dbReference type="Gene3D" id="3.40.47.10">
    <property type="match status" value="6"/>
</dbReference>
<feature type="region of interest" description="Disordered" evidence="12">
    <location>
        <begin position="5873"/>
        <end position="5892"/>
    </location>
</feature>
<evidence type="ECO:0000256" key="8">
    <source>
        <dbReference type="ARBA" id="ARBA00023268"/>
    </source>
</evidence>
<evidence type="ECO:0000313" key="16">
    <source>
        <dbReference type="EMBL" id="MFC3051558.1"/>
    </source>
</evidence>
<dbReference type="InterPro" id="IPR018201">
    <property type="entry name" value="Ketoacyl_synth_AS"/>
</dbReference>
<comment type="subcellular location">
    <subcellularLocation>
        <location evidence="1">Cytoplasm</location>
    </subcellularLocation>
</comment>
<comment type="caution">
    <text evidence="16">The sequence shown here is derived from an EMBL/GenBank/DDBJ whole genome shotgun (WGS) entry which is preliminary data.</text>
</comment>
<keyword evidence="6" id="KW-0808">Transferase</keyword>
<comment type="pathway">
    <text evidence="2">Antibiotic biosynthesis.</text>
</comment>
<evidence type="ECO:0000259" key="13">
    <source>
        <dbReference type="PROSITE" id="PS50075"/>
    </source>
</evidence>
<dbReference type="PROSITE" id="PS50075">
    <property type="entry name" value="CARRIER"/>
    <property type="match status" value="5"/>
</dbReference>
<dbReference type="Pfam" id="PF08242">
    <property type="entry name" value="Methyltransf_12"/>
    <property type="match status" value="1"/>
</dbReference>
<dbReference type="Pfam" id="PF22621">
    <property type="entry name" value="CurL-like_PKS_C"/>
    <property type="match status" value="2"/>
</dbReference>
<feature type="domain" description="Ketosynthase family 3 (KS3)" evidence="14">
    <location>
        <begin position="1457"/>
        <end position="1890"/>
    </location>
</feature>
<dbReference type="SMART" id="SM00825">
    <property type="entry name" value="PKS_KS"/>
    <property type="match status" value="6"/>
</dbReference>
<dbReference type="Pfam" id="PF14765">
    <property type="entry name" value="PS-DH"/>
    <property type="match status" value="1"/>
</dbReference>
<dbReference type="CDD" id="cd08953">
    <property type="entry name" value="KR_2_SDR_x"/>
    <property type="match status" value="2"/>
</dbReference>
<sequence>MAKARKYPSEPVAIIGTGVRLPQADSLDDFWQHLDAGRSLIRELPSGRFDLNAFLSDPAQGNNAKNVWGGFVEDADCFDAAFFGISPKEASFMDPQQRFALEMAWHALEDAGLKASDVAGSNTGVYMGVCHWDYAELLEKHYAHTDAYMPTGIAYSILANRVSHFFDFHGPSITNDTACAASMTSIYEAVRAIQNGECDMALAGGVNLIWSPNHFSAFSKAGMLSKVGKSQAFDAGADGYVRGEGGAVLLLKPLAQAEADGDNIQGIIRGIGVNHGGRTNSLTVTSPDAQAALIQSVYKAADVEIDSINYIEAHGPGTPLGDPIEITGLKQAFSTLYAERGAEIEPDTCGIGSVKTNIGHLEGAAGVAGIIKVLAALKNEKIPANVGFKSLNRMVDLEGTPFHVLGEPRLWKRSDKPRRAGVSSFGFGGSNAHALIEGYDQGGAATGSDGYEGLHYIPLSAKSKERLHSYASALLKHLDRDHSESRNIANIAYTYQTGREDFEERVVFAVKTPQALQVALRDFISGQENADILLAGSEGVEDGTVRDWLSGKSITWAFHADGGVRRISVPVYPFARDVHWMDVFAARKDTAAVPHPLLHRNISTFDHIAFETVLTGDEPIWSDHHVGGVQILPGTVYAEMIHSSVSLMIQAEGKQLTLHDMVILRPVRAEGETVKLETRLKQAGDNTFDVKIIRRDKTGGETLLVQAQVRLSAIQDIAPVDLGQMAEQMPRTIAAEDCYDILLKSGVDHGPLFRVLKQVKSDGQQVLAQLKLSRRMAASHTSLPLHPHLLDGAIQAWVGLDVDLNGQAAVPFACDAVEVYHPCAPEMWVLVRSSAGQQSGGSSLHLDITLFDKKGVVCVQLKNLVLRAMSEKVDTANPLQDTLLSKLTWQEVSLPSVSQPANTHIRLYAAGQVADAAKASAPRLNATYTAFPAPGAQEISETSSQYFSLMHREIASWMRDGATTDADFVLVLEDGFAEVLTAPVTALLKTATLENPKLRALVIRCAKTTASDTLADIIKAEAAIGGGFREVRYGESGTRFLRKFVPSESLPSPKGLKLDPEAVYWVTGGAGGLGQHFTEWLVANGARNILLTGRSPKISEKAQAWLDEYTQAGLNLMYRPCDMTGISDLQATVEWCTKKVGVLKGIIHAAGVLGDGYIFNQDVADIETVFAPKVDGLVHLDRATSGCALEFMVLCSSVAASFGNSGQALYAGANAFMDAFVHDRNQMVGAGTRAGKTVSIAWPLWADGGMQVDGATLTAMQKRWGIKPLPKEIAKAALSTVIAQETAENHTVMYGDMGDITKFLSGFGADQLPSSVAATVDSSKKVSTVAGTADLKKIAIEHLRDVFADVLQFEPEELRVNRKLEEYGLESISIVEATNKLEENFGPLSKTLLFEFVDIQGLAAYFVENHADALMQQSSAPEADTASQTTEQAAQALKVVEDAPVKISSMAKDADDSHDIAIVGMSLKVSKADDQDTFWQMLKDGIDGFETWPKSRWDHDAILHPERDVLGKTVVKTGAFLDDIDKFDPRYFRISQAEAEIMSPEVRLFLEASVHAFEDAGYSREYIQQAYGGDVAVIMGSMTNEYHLYGFQNMLMRGARASGSYTGTVPNMVSYYYGFTGPSYFLDTMCSASSTCVHEAVHMLRAGRCKMALAGGVSLLLHPQKLIATSQEHFTTKTADVIRGYGVGADGTILGEGVGALVLKTLADAERDGDHIYGVIKGTGISNAGVRNGFTVPSPAQQARAIEEALDDAKIEASSIGYIEGHGSGTALGDPIEVRALTQVYGKAGLALQSCPVGTVKSNVAHLLAASGLAGLAKVLMQFKYGAIAPSLHSAELNPDIPFEKTPFYVPQTLLPWKPQINQHGQPLPRRAGVTSIGAGGMNSHIILEEYIDERPATPRRQEDVLLVLSAMNEDALSRVTEQFCAYLVKAADVPLSDIAYTLQVGKNELPCRLAVTARSHEEAIQKIWSYQSGADRVWYVRSILDQDPPEDADYIERAVAGRQLETVADIWTKGVPVNWRHYNEGHSLRRVSLPNYPFERVHCWYQDYPDAPSVINPLGSKSKLHPFVGQNVSDLSGLAYETALYLEEMQDYVCRAGRDMYINPVVAADVAAALGRVAGLSGDIALEALNVHNPADWQSVTALKYNLETDGAGRLHISALVVAGDKEAVWFEAEIKGQAVPLHQPLDLKSLIASSFEKIEHASLYSEFSKRRLGYGPYLETIESVYKLQDGRYLAQIRNNPPQQDSFKKNMQLDAVALAAANQLFEYVSPGWGAGLQWSLSRAYVAANDITYVLLSPNVQSSYDVAFLTETGLICASFEGVCEGQNILRTASGVEHSLSTETTTELVAQSLKEIAGGILKFPTADIPDRERFHDLGFDSITLTQYAEEINKALAVDISPAIFFDCADIKALSQHLVTRFNPVVGETVKHQPAPAPKVVQEKTQPLANKVHTVAEKRRADDSGDDEIAIIGMAGRFPGADTVDALFARLVAGEDLISDLPLERYEGQLLSHITEADFVKRGGFIGGVDLFDASYFKISPFEAQRLDPQQRLMLETVIHSLDDAGYDKTELPKDTGVFIGVSALDYEALLKASGNKADGYSATGNSLAMVANRVSHFLDIYGPSMSIDTACSSSLVALHQAASAIKQGSCPVAIVGGVNLCLSKDGFEGPLDAGMLSPTGYCHSFGDSADGYVRGEGVAAVILKKYSEAVRDGDNIYGKIIGTAQNHGGHAGSLTAPNVQAQSQLVQTAMQGIDPATISYIEAHGTGTQLGDAVEVSALKQAFETQLGSQKYDAPFVHLGSIKSNIGHLEAAAGLAGVVKVLLAMQHKTLPKSLHCETVNPHLGLGGSPFKLVTETRAWESSADAPRRAGVSSFGFGGGNAHVVLEQAPDSYVATRAKRQATVFNRKSYWLPDADGVTQRPTILTPEWVEKPLSIGALPQDMRRVVLPVNMEVAFTQNAVQHPFQSHNSDVAEKYAGAVKHVWRHLKALIEDQSETQTLVQLLVPDMSEADGYLAGLSAMLETAAIEAPKLQVQYIQSDRRYAPQALADLLENEFASSDKSIRYHAGRRYAQAWTQTSLNVSHSQTLSGVTLITGGLGGVGQGVAAHIAEQTSASALILTGRSELTHDDEAFLAALQAQGVQVDYVRTDIADEHAVQELVTHIIRKYGQLNHIMHCAGVLRDGYIIQKPETDLDITLSAKVVGTVALANATKAMNLDSFVLFSSLAGITGNEGQIDYAAANGFMDAFAASSDGRILSVNWPYWLSGGMVMDQLSQDRLYEQMGQRPMSTKQGLDALKVLACFGQSRAAVIAGEPDKIKHYFAGLMQRNKVALSSDVKVTAHSNAHQKTALIPAVRKHLTSLFAKVSGVDAYDIDGDVLLEEYGIDSLMITRLNRELADIFGALSKTLFFQYKTLNAVADYLVQGKASECEKWVGYVLDSASAIPQADMAPQTAQNPSRFAPKDADAGDAVAIIGISGQYAGGDGLKGFWETLVSDRNVISEIPEDRWPLAGFFESDPDKAIEAGKSYAKWGSFLTGFADFDPLFFKISPRDAAAMDPQERLFLASSWHAMENAGYSPERLKDQTQGQVGVFAGVCKTGYALHGPYESEDGAIVRPATSFASVANRVSHVLDLSGPSMPVDTMCSSSLTAIHEACAYLQKNPHAMAFAGGVNLYLHPSNYTELCAAGMLSPDGLCKSFGAGANGFVPGEGVGCILLKPLSKALADGDYIHAVIRGSAVNHGGHTNGYTVPNPQAQRDVVRMALDAAGVRAEQLSYIEAHGTGTSLGDPIEVEGLTQAFDRDTDSKGFCALGSVKSVFGHLEAAAGIAGLTKVVLQMQQGQLVPTRHVDKVNPNIEFDMTPFKLQRTLEPWGNDTPKIAGISSFGAGGANAHIIIEEAPKSAFTRPSHKTDFEEVIILSAKSRTGLAAQAKQLLDFLGDQSTGSAAVDKVAIIEALLSELSNILKVDKSDLQVDDPLDTLGMEPHHWIMLERWLNHTYDHSIQETSLSAQSSLLDIAASMGASDIPADKRTNASLADIAYTLQVGRQDMECRLAFTARTIGELTDKLGRWLSGDRTDSQIFESEDKPVAAAMKKLLGGDALDSIVSGYWQQKDYDKLLPIWVAGISVDWLALPRACKAKTVPLPTYPFDLQKYWLPRLAGSSAYKGLVTEIAAASGDTVLQDADDRLEARIAVLLKAILADIRPDAITDGYKAWYKAALQLVADDSDTKPFEKAWNDWNTYMPVSAVNLSRIELAEIAFRHLPAVLTGQKKATDVLFPDGSLKAVEAVYKENPIAARFSKHTANGVAAFVRDRVKTAPQQKIKILEIGAGTGGTSKLIFEELMPYADHIDSYCYTDVSRAFLIHAEQQYLSDVSYLKTAILDIEKPTISDEVGAADYDLVVAANVLHATADIVSTLKNVRKMLKPDGVLLLNETSKATLFTHLTFGLLDGWWRFTDAERRIAGTPSLTSASWDAALQEAGFEGISYSGTKEQALGQQIIAARAVGEVVNLPISTAVQTVEKPAPKPEAPSYGSSVESVLKVSLARTLNMPVAKITAGQAFADLGLDSILGAEWVRRIRSDLGIKLDQTALYDFTNLKELTIFVEETWPEACQKTDVQQPSQSIAEATETGPKKTERVEKEAFSTIGMPSKAQQQREPIAIVGMSGRFAGSETIAELWDHLFAGDDLVQPVSRFDLSAYYKDAPKGTYGDKGSFLSRIDTFDSVFFGISGVEATYMDPQQRLFLEEAWKTLEHAGHAGGDIIGSECGVFVGCSHGDYHELFGGDAPGQAFWGNTSSLIPARISYWLDLKGPAVAIDTACSSSLVAVHTACRSIWDGECNMALAGGVFVQSGPRFYRSANQAQMLSPSGNCAAFGEMADGIVPGEAVASVLLRPLSEALADGDTVYGVIIGSGTNQDGATNGITAPSAKSQEKLIRKVQTEYNIDPASIGMVEAHGTGTPLGDPIEFNALNRVFGHRASNGKSIYLGSVKSNIGHATTAAGICGLIRGVMSLHHKMVPPTLHAAKPNPSIAIEDSPFVLNDKPEAWTVENGQKRRFAINSFGFSGTNAHLVVEEPPVDDSVSTDELGPYLFVFSARTPDQLRLQVENCVRCFEADTALKAKDVAYTLMAGRRHFNHRLAVVAGTIDILVQKLSAWLQDSLDDHVLSSVYDPQENQSKADDSLTAQHLIEGVRTSVEQAEDSLKQLAGLYLRGANMPIKDLFLSGFKRVALPTYPLVSKSFWAGELPFEITASEVDVPALPTMKSADGKVTLIDPAKVRSARSYGVPVKVSLAPLRTTAPSDNAGSIMPLATEKYDGIFVARFGVGNCIDLTAFERAIAEAESQQDISAVVVQGLEHCQSVLGPKQKTALLGICKLPVVVVIEEDAVTAGLSLALNADFLVIADGVSISFDSENAQVDAGVLSRRFSKAALQMLSHSKDAVSLQKLTEAGAGFITASASDVVDRAMSLAKQITEAPRISIEALKHHMRRTLPALSYEDSQSREGLLRGMLEQSGQQAEAFPIKDETILLKTDLMYLTKSSDGVLTLQMKDAESSNSFTSSFMDGFEEAFDTVARQSDAKVLVLTGFDSYFAVGGTADGLQKLQEGATSFTDRKVYSLPLECELPVIAAMQGHAVGAGWSMGMTADLVLFANERVYHSNYMWFGFTPGAGATLALPLRLGDDLAREVLFSAREYRGADLKARAPWLKVLPAKDVYNEAKRMAHALVHFTRAELIAAKKQQSQYHRNAISRVFEQELAMHQTTFIGNKRVEERIAEKFAESAGETLEPSQKLTGSMSVDVRRHVLESLAKELMISADEVREDMSFLDLGMDSILAVTWIRSLNEALNTDLPATTVYSSPTVGVMIQKLEGLLPEVSVAEVGEESSQHRNKAEKPAQQSTGLDVDLRQTIVSSLSEELMIDESEIRGDVSFLELGLDSILAVTWIRRLNALLGIDLPATVVYSCPNIEKVLETVAKAMPEKVVAEPVAVKSVCVPEVTEPAQTAPKVQAVQTVPAPVSKKDVSASGIAIIGASGAFPKSTTLDEFWQNLRDGVNCITTVQPDRFDVETYYHPDQAHPGTTYCKWVGRLDHVDEFDPAFFNITPREATLMDPQQRLFLKHAWHAIENAAIDPLSMAGQKCGVYASAGDSGYGNLIQEKNAYSLSGNSGSILASRISYFLDLRGPSLAIDTACSSSLVGIIEACDALATRRCDTALVGGVSVMIGPDMFIDTSKVSMLSKTGQCYTFDQRADGFVPGEGVGVVMLKRLDDAVRDGDPIRAVIKGWGTNQDGRTNGITAPNPDAQAALMRDVYDRFDIDPATIGLVECHGTGTPLGDPIEVEGLTEAFASVKKHEKSCQLGSVKSNVGHLLAAAGVAGALKGMLALEHKQKPPLIHFKNCNEHIDFSKTPFDVNTDLIDWTAQPDVPRRVAVSSFGFSGTNAHIVMEEAPVKQSSGAVAQPFLFTLSAKTPDQLQVAIDDISRFVERESGLGLASFAYSLQVGRSDFKHRLAFVYQSRDDLLDSLSRAMGGKQHDDIYRTGAGGDNKALFDSDSGMAALAETWLKSDDASDLHKLGKMWVEGLQVNWRAAPKTARMATPGYPFERKRYWVKAREKAAVVSSVKEKPAQMPAHRDSIENLSVPVFLNGHSSTIMSFPEVQADYMPPLLLSELAREALQQTSGTRVAGLKHLMWGNPVPFKDHESALNIVISEDDAGRLFRVVSGGDQASPYHLAEEMADHELPAHPTEITKNKAGEDIRTELLDFMAPDAWSSRGLAVISARKHEKSISLHLKRAPHTASAGLFDVQFLSIVTAVGAFVETVVNGEDLQAQSLSLFSLENLVSYGLLDDEMWLEVTPGSLSEGYPASMVFYGTDRKARLLLKNLHMVPAGASTPIMLNS</sequence>
<keyword evidence="17" id="KW-1185">Reference proteome</keyword>
<dbReference type="SMART" id="SM01294">
    <property type="entry name" value="PKS_PP_betabranch"/>
    <property type="match status" value="4"/>
</dbReference>
<dbReference type="SUPFAM" id="SSF53901">
    <property type="entry name" value="Thiolase-like"/>
    <property type="match status" value="6"/>
</dbReference>
<feature type="domain" description="Carrier" evidence="13">
    <location>
        <begin position="3348"/>
        <end position="3424"/>
    </location>
</feature>
<dbReference type="SUPFAM" id="SSF52096">
    <property type="entry name" value="ClpP/crotonase"/>
    <property type="match status" value="2"/>
</dbReference>
<dbReference type="Gene3D" id="3.90.226.10">
    <property type="entry name" value="2-enoyl-CoA Hydratase, Chain A, domain 1"/>
    <property type="match status" value="2"/>
</dbReference>
<dbReference type="Gene3D" id="6.20.390.20">
    <property type="match status" value="1"/>
</dbReference>
<feature type="domain" description="Ketosynthase family 3 (KS3)" evidence="14">
    <location>
        <begin position="9"/>
        <end position="438"/>
    </location>
</feature>
<name>A0ABV7D304_9PROT</name>
<feature type="region of interest" description="N-terminal hotdog fold" evidence="10">
    <location>
        <begin position="595"/>
        <end position="716"/>
    </location>
</feature>
<dbReference type="Pfam" id="PF00378">
    <property type="entry name" value="ECH_1"/>
    <property type="match status" value="1"/>
</dbReference>
<evidence type="ECO:0000256" key="11">
    <source>
        <dbReference type="RuleBase" id="RU003707"/>
    </source>
</evidence>
<feature type="domain" description="Ketosynthase family 3 (KS3)" evidence="14">
    <location>
        <begin position="6015"/>
        <end position="6436"/>
    </location>
</feature>
<dbReference type="InterPro" id="IPR050091">
    <property type="entry name" value="PKS_NRPS_Biosynth_Enz"/>
</dbReference>
<dbReference type="InterPro" id="IPR049551">
    <property type="entry name" value="PKS_DH_C"/>
</dbReference>
<dbReference type="CDD" id="cd02440">
    <property type="entry name" value="AdoMet_MTases"/>
    <property type="match status" value="1"/>
</dbReference>
<dbReference type="PROSITE" id="PS52019">
    <property type="entry name" value="PKS_MFAS_DH"/>
    <property type="match status" value="1"/>
</dbReference>
<dbReference type="Pfam" id="PF02801">
    <property type="entry name" value="Ketoacyl-synt_C"/>
    <property type="match status" value="6"/>
</dbReference>
<dbReference type="Gene3D" id="1.10.1240.100">
    <property type="match status" value="4"/>
</dbReference>
<feature type="compositionally biased region" description="Polar residues" evidence="12">
    <location>
        <begin position="4611"/>
        <end position="4621"/>
    </location>
</feature>
<feature type="domain" description="Carrier" evidence="13">
    <location>
        <begin position="2343"/>
        <end position="2420"/>
    </location>
</feature>
<feature type="domain" description="Carrier" evidence="13">
    <location>
        <begin position="5787"/>
        <end position="5864"/>
    </location>
</feature>
<dbReference type="InterPro" id="IPR014031">
    <property type="entry name" value="Ketoacyl_synth_C"/>
</dbReference>
<evidence type="ECO:0000256" key="7">
    <source>
        <dbReference type="ARBA" id="ARBA00022737"/>
    </source>
</evidence>
<feature type="domain" description="Ketosynthase family 3 (KS3)" evidence="14">
    <location>
        <begin position="2464"/>
        <end position="2886"/>
    </location>
</feature>
<evidence type="ECO:0000259" key="15">
    <source>
        <dbReference type="PROSITE" id="PS52019"/>
    </source>
</evidence>
<dbReference type="InterPro" id="IPR020841">
    <property type="entry name" value="PKS_Beta-ketoAc_synthase_dom"/>
</dbReference>
<comment type="similarity">
    <text evidence="11">Belongs to the enoyl-CoA hydratase/isomerase family.</text>
</comment>
<dbReference type="Gene3D" id="3.40.50.720">
    <property type="entry name" value="NAD(P)-binding Rossmann-like Domain"/>
    <property type="match status" value="2"/>
</dbReference>
<organism evidence="16 17">
    <name type="scientific">Kordiimonas pumila</name>
    <dbReference type="NCBI Taxonomy" id="2161677"/>
    <lineage>
        <taxon>Bacteria</taxon>
        <taxon>Pseudomonadati</taxon>
        <taxon>Pseudomonadota</taxon>
        <taxon>Alphaproteobacteria</taxon>
        <taxon>Kordiimonadales</taxon>
        <taxon>Kordiimonadaceae</taxon>
        <taxon>Kordiimonas</taxon>
    </lineage>
</organism>
<dbReference type="Proteomes" id="UP001595444">
    <property type="component" value="Unassembled WGS sequence"/>
</dbReference>
<keyword evidence="7" id="KW-0677">Repeat</keyword>
<feature type="domain" description="Ketosynthase family 3 (KS3)" evidence="14">
    <location>
        <begin position="4652"/>
        <end position="5069"/>
    </location>
</feature>
<dbReference type="InterPro" id="IPR016039">
    <property type="entry name" value="Thiolase-like"/>
</dbReference>
<keyword evidence="5" id="KW-0597">Phosphoprotein</keyword>
<dbReference type="PANTHER" id="PTHR43775">
    <property type="entry name" value="FATTY ACID SYNTHASE"/>
    <property type="match status" value="1"/>
</dbReference>
<dbReference type="Pfam" id="PF00109">
    <property type="entry name" value="ketoacyl-synt"/>
    <property type="match status" value="6"/>
</dbReference>
<dbReference type="InterPro" id="IPR009081">
    <property type="entry name" value="PP-bd_ACP"/>
</dbReference>
<dbReference type="NCBIfam" id="NF005496">
    <property type="entry name" value="PRK07110.1"/>
    <property type="match status" value="1"/>
</dbReference>
<dbReference type="InterPro" id="IPR029063">
    <property type="entry name" value="SAM-dependent_MTases_sf"/>
</dbReference>
<feature type="region of interest" description="Disordered" evidence="12">
    <location>
        <begin position="4610"/>
        <end position="4631"/>
    </location>
</feature>
<feature type="active site" description="Proton donor; for dehydratase activity" evidence="10">
    <location>
        <position position="791"/>
    </location>
</feature>
<evidence type="ECO:0000256" key="10">
    <source>
        <dbReference type="PROSITE-ProRule" id="PRU01363"/>
    </source>
</evidence>
<feature type="active site" description="Proton acceptor; for dehydratase activity" evidence="10">
    <location>
        <position position="624"/>
    </location>
</feature>
<dbReference type="PANTHER" id="PTHR43775:SF37">
    <property type="entry name" value="SI:DKEY-61P9.11"/>
    <property type="match status" value="1"/>
</dbReference>
<dbReference type="InterPro" id="IPR001753">
    <property type="entry name" value="Enoyl-CoA_hydra/iso"/>
</dbReference>
<evidence type="ECO:0000313" key="17">
    <source>
        <dbReference type="Proteomes" id="UP001595444"/>
    </source>
</evidence>
<keyword evidence="3" id="KW-0596">Phosphopantetheine</keyword>
<dbReference type="CDD" id="cd06558">
    <property type="entry name" value="crotonase-like"/>
    <property type="match status" value="1"/>
</dbReference>
<dbReference type="SMART" id="SM00823">
    <property type="entry name" value="PKS_PP"/>
    <property type="match status" value="6"/>
</dbReference>